<evidence type="ECO:0000313" key="2">
    <source>
        <dbReference type="EMBL" id="CAB9525838.1"/>
    </source>
</evidence>
<feature type="region of interest" description="Disordered" evidence="1">
    <location>
        <begin position="744"/>
        <end position="782"/>
    </location>
</feature>
<feature type="region of interest" description="Disordered" evidence="1">
    <location>
        <begin position="190"/>
        <end position="213"/>
    </location>
</feature>
<proteinExistence type="predicted"/>
<evidence type="ECO:0000256" key="1">
    <source>
        <dbReference type="SAM" id="MobiDB-lite"/>
    </source>
</evidence>
<feature type="compositionally biased region" description="Polar residues" evidence="1">
    <location>
        <begin position="339"/>
        <end position="366"/>
    </location>
</feature>
<feature type="region of interest" description="Disordered" evidence="1">
    <location>
        <begin position="276"/>
        <end position="370"/>
    </location>
</feature>
<feature type="compositionally biased region" description="Basic and acidic residues" evidence="1">
    <location>
        <begin position="958"/>
        <end position="971"/>
    </location>
</feature>
<name>A0A9N8HX20_9STRA</name>
<dbReference type="Proteomes" id="UP001153069">
    <property type="component" value="Unassembled WGS sequence"/>
</dbReference>
<protein>
    <submittedName>
        <fullName evidence="2">Uncharacterized protein</fullName>
    </submittedName>
</protein>
<evidence type="ECO:0000313" key="3">
    <source>
        <dbReference type="Proteomes" id="UP001153069"/>
    </source>
</evidence>
<feature type="region of interest" description="Disordered" evidence="1">
    <location>
        <begin position="683"/>
        <end position="725"/>
    </location>
</feature>
<organism evidence="2 3">
    <name type="scientific">Seminavis robusta</name>
    <dbReference type="NCBI Taxonomy" id="568900"/>
    <lineage>
        <taxon>Eukaryota</taxon>
        <taxon>Sar</taxon>
        <taxon>Stramenopiles</taxon>
        <taxon>Ochrophyta</taxon>
        <taxon>Bacillariophyta</taxon>
        <taxon>Bacillariophyceae</taxon>
        <taxon>Bacillariophycidae</taxon>
        <taxon>Naviculales</taxon>
        <taxon>Naviculaceae</taxon>
        <taxon>Seminavis</taxon>
    </lineage>
</organism>
<feature type="compositionally biased region" description="Low complexity" evidence="1">
    <location>
        <begin position="481"/>
        <end position="493"/>
    </location>
</feature>
<feature type="region of interest" description="Disordered" evidence="1">
    <location>
        <begin position="945"/>
        <end position="989"/>
    </location>
</feature>
<feature type="region of interest" description="Disordered" evidence="1">
    <location>
        <begin position="29"/>
        <end position="90"/>
    </location>
</feature>
<sequence>MPLLRIQRSSSSASLKLWESRTTTFEHDLYNNDDDDDNENNGNNNNQRRSNRQKMREPAAQRLMNQQIDRSDSADAESLTKRRSYGSNIGIGKPVRQYKKLFPERPLPDFVAGKSSSFQIPNEEGIEAVLPPGEMEPWKVPQSLKRYKEPKLPTKRGERPLAQQYSEFPRHTRWSCFPSASHFRKTHQIPHTITSSAPPAMTASSSSEEGIRQERFDQSFELYRSRESFEQQQQQQQPQPQHEPDYAVVANAWNTPILTPAGNGFVDRCLADSTFSSYSSSNASSPPDPDPVALSKQHKPQDDYDNNKKKKNNGDGSITQGADATNKKKPKWKQRLFFWSNSNNKMKRSQSMDQMPTTAISPSTPTRELPNARDWAKREEEEQQENAKWETRVDGDFEVECEYRGDVSVKDWFTARDQSPFVGLNTTADTAAEHVVGTEEQQPPPVGHPEESLLETPSSSSLPSPGVMELGQYAREKRSKAASNSKSKSPSPRSRQKPGILCALPSFGGSSAKAKQSKTLDIDDDDDDDLVNFPDPEFADVEASDDNSYLAVSYTEEGAQLVMQQSGDFSNNDVADYQPLHLHQQQEEKQREALHQQQFQEQTPHVEVSPTGFAEQEFLDDIVDELLLEETDTHMDDSLQYLGQYSIKSASQSQRSGNNKNLGANFPHPAAQLRSDFVQGQPVRPARLDNDDVTPKTMAPRNNSRNENVHAGYTPGSHANPVDNSNRVEKEVIGSMTYHHYKGTGTHLDQTGRPSSATNYTSPPVIRTIQSNSKPPLRQRHQEAWIPPKQHEESSYREPRTSYGLCPTAPPLPTSKYSYPACSSRGMSRWDLSQTTDLTWDQSTTRTMSTLSYSGMYPFQDWRSAATGGQQDRWAIYQPIQSLAKGVNATLCENLYPKQEQPPSVPFDEMEMDYRRKRGTAAPKQEVLRSQSSMSSFYERGYRDYRRPIRSQSASQDSRVRHAESSMESRTTEQPTILTAESDKRRQLL</sequence>
<keyword evidence="3" id="KW-1185">Reference proteome</keyword>
<dbReference type="EMBL" id="CAICTM010001733">
    <property type="protein sequence ID" value="CAB9525838.1"/>
    <property type="molecule type" value="Genomic_DNA"/>
</dbReference>
<feature type="compositionally biased region" description="Polar residues" evidence="1">
    <location>
        <begin position="747"/>
        <end position="774"/>
    </location>
</feature>
<reference evidence="2" key="1">
    <citation type="submission" date="2020-06" db="EMBL/GenBank/DDBJ databases">
        <authorList>
            <consortium name="Plant Systems Biology data submission"/>
        </authorList>
    </citation>
    <scope>NUCLEOTIDE SEQUENCE</scope>
    <source>
        <strain evidence="2">D6</strain>
    </source>
</reference>
<feature type="compositionally biased region" description="Low complexity" evidence="1">
    <location>
        <begin position="454"/>
        <end position="465"/>
    </location>
</feature>
<gene>
    <name evidence="2" type="ORF">SEMRO_1735_G294340.1</name>
</gene>
<feature type="compositionally biased region" description="Low complexity" evidence="1">
    <location>
        <begin position="276"/>
        <end position="295"/>
    </location>
</feature>
<feature type="region of interest" description="Disordered" evidence="1">
    <location>
        <begin position="437"/>
        <end position="531"/>
    </location>
</feature>
<dbReference type="AlphaFoldDB" id="A0A9N8HX20"/>
<feature type="compositionally biased region" description="Low complexity" evidence="1">
    <location>
        <begin position="194"/>
        <end position="207"/>
    </location>
</feature>
<comment type="caution">
    <text evidence="2">The sequence shown here is derived from an EMBL/GenBank/DDBJ whole genome shotgun (WGS) entry which is preliminary data.</text>
</comment>
<accession>A0A9N8HX20</accession>